<sequence>MNGYEMERPMTYTTLFADAKNVALRERHRTSHPLTRGRQRGVSLIEGILYLVFALSVVIGGIVLFQSAQLSNRVTEAARGLVAISSETRALHQNARSFGTSGTDLNAALINAGAVPSNFQDNTGTGIRHPWNGAVNVTAEDQEFTIELVGIPSDACSRISTVDARGQGVAGIGITSVQFGSNAPISGEVTLTDASAGCGNQATQTITFTYAR</sequence>
<dbReference type="InterPro" id="IPR045584">
    <property type="entry name" value="Pilin-like"/>
</dbReference>
<keyword evidence="1" id="KW-0812">Transmembrane</keyword>
<reference evidence="3 4" key="1">
    <citation type="submission" date="2018-04" db="EMBL/GenBank/DDBJ databases">
        <title>Genomic Encyclopedia of Archaeal and Bacterial Type Strains, Phase II (KMG-II): from individual species to whole genera.</title>
        <authorList>
            <person name="Goeker M."/>
        </authorList>
    </citation>
    <scope>NUCLEOTIDE SEQUENCE [LARGE SCALE GENOMIC DNA]</scope>
    <source>
        <strain evidence="3 4">DSM 21823</strain>
    </source>
</reference>
<gene>
    <name evidence="3" type="ORF">C8N34_102145</name>
</gene>
<accession>A0A2T6B8I3</accession>
<feature type="transmembrane region" description="Helical" evidence="1">
    <location>
        <begin position="44"/>
        <end position="65"/>
    </location>
</feature>
<feature type="domain" description="Type 4 secretion system PilS N-terminal" evidence="2">
    <location>
        <begin position="78"/>
        <end position="210"/>
    </location>
</feature>
<dbReference type="EMBL" id="QBKP01000002">
    <property type="protein sequence ID" value="PTX52366.1"/>
    <property type="molecule type" value="Genomic_DNA"/>
</dbReference>
<dbReference type="AlphaFoldDB" id="A0A2T6B8I3"/>
<keyword evidence="1" id="KW-0472">Membrane</keyword>
<dbReference type="Gene3D" id="3.30.1690.10">
    <property type="entry name" value="TcpA-like pilin"/>
    <property type="match status" value="1"/>
</dbReference>
<dbReference type="SUPFAM" id="SSF54523">
    <property type="entry name" value="Pili subunits"/>
    <property type="match status" value="1"/>
</dbReference>
<evidence type="ECO:0000256" key="1">
    <source>
        <dbReference type="SAM" id="Phobius"/>
    </source>
</evidence>
<organism evidence="3 4">
    <name type="scientific">Gemmobacter caeni</name>
    <dbReference type="NCBI Taxonomy" id="589035"/>
    <lineage>
        <taxon>Bacteria</taxon>
        <taxon>Pseudomonadati</taxon>
        <taxon>Pseudomonadota</taxon>
        <taxon>Alphaproteobacteria</taxon>
        <taxon>Rhodobacterales</taxon>
        <taxon>Paracoccaceae</taxon>
        <taxon>Gemmobacter</taxon>
    </lineage>
</organism>
<evidence type="ECO:0000259" key="2">
    <source>
        <dbReference type="Pfam" id="PF08805"/>
    </source>
</evidence>
<keyword evidence="1" id="KW-1133">Transmembrane helix</keyword>
<evidence type="ECO:0000313" key="4">
    <source>
        <dbReference type="Proteomes" id="UP000244224"/>
    </source>
</evidence>
<evidence type="ECO:0000313" key="3">
    <source>
        <dbReference type="EMBL" id="PTX52366.1"/>
    </source>
</evidence>
<dbReference type="InterPro" id="IPR014911">
    <property type="entry name" value="PilS_N"/>
</dbReference>
<protein>
    <submittedName>
        <fullName evidence="3">PilS-like protein</fullName>
    </submittedName>
</protein>
<name>A0A2T6B8I3_9RHOB</name>
<proteinExistence type="predicted"/>
<dbReference type="Proteomes" id="UP000244224">
    <property type="component" value="Unassembled WGS sequence"/>
</dbReference>
<comment type="caution">
    <text evidence="3">The sequence shown here is derived from an EMBL/GenBank/DDBJ whole genome shotgun (WGS) entry which is preliminary data.</text>
</comment>
<keyword evidence="4" id="KW-1185">Reference proteome</keyword>
<dbReference type="Pfam" id="PF08805">
    <property type="entry name" value="PilS"/>
    <property type="match status" value="1"/>
</dbReference>